<feature type="region of interest" description="Disordered" evidence="1">
    <location>
        <begin position="1"/>
        <end position="34"/>
    </location>
</feature>
<dbReference type="AlphaFoldDB" id="A0A6G1EEU7"/>
<feature type="region of interest" description="Disordered" evidence="1">
    <location>
        <begin position="55"/>
        <end position="77"/>
    </location>
</feature>
<keyword evidence="3" id="KW-1185">Reference proteome</keyword>
<reference evidence="2 3" key="1">
    <citation type="submission" date="2019-11" db="EMBL/GenBank/DDBJ databases">
        <title>Whole genome sequence of Oryza granulata.</title>
        <authorList>
            <person name="Li W."/>
        </authorList>
    </citation>
    <scope>NUCLEOTIDE SEQUENCE [LARGE SCALE GENOMIC DNA]</scope>
    <source>
        <strain evidence="3">cv. Menghai</strain>
        <tissue evidence="2">Leaf</tissue>
    </source>
</reference>
<sequence>MAGFLGKTGEEGGGVGGDPVRAGQNMRQEGRRQIGAMCPAWPRLRRIGVEEEPDRWAPGATCRGEEAAKRRKRIGPG</sequence>
<evidence type="ECO:0000313" key="3">
    <source>
        <dbReference type="Proteomes" id="UP000479710"/>
    </source>
</evidence>
<gene>
    <name evidence="2" type="ORF">E2562_005269</name>
</gene>
<evidence type="ECO:0000256" key="1">
    <source>
        <dbReference type="SAM" id="MobiDB-lite"/>
    </source>
</evidence>
<dbReference type="Proteomes" id="UP000479710">
    <property type="component" value="Unassembled WGS sequence"/>
</dbReference>
<name>A0A6G1EEU7_9ORYZ</name>
<evidence type="ECO:0000313" key="2">
    <source>
        <dbReference type="EMBL" id="KAF0923308.1"/>
    </source>
</evidence>
<comment type="caution">
    <text evidence="2">The sequence shown here is derived from an EMBL/GenBank/DDBJ whole genome shotgun (WGS) entry which is preliminary data.</text>
</comment>
<organism evidence="2 3">
    <name type="scientific">Oryza meyeriana var. granulata</name>
    <dbReference type="NCBI Taxonomy" id="110450"/>
    <lineage>
        <taxon>Eukaryota</taxon>
        <taxon>Viridiplantae</taxon>
        <taxon>Streptophyta</taxon>
        <taxon>Embryophyta</taxon>
        <taxon>Tracheophyta</taxon>
        <taxon>Spermatophyta</taxon>
        <taxon>Magnoliopsida</taxon>
        <taxon>Liliopsida</taxon>
        <taxon>Poales</taxon>
        <taxon>Poaceae</taxon>
        <taxon>BOP clade</taxon>
        <taxon>Oryzoideae</taxon>
        <taxon>Oryzeae</taxon>
        <taxon>Oryzinae</taxon>
        <taxon>Oryza</taxon>
        <taxon>Oryza meyeriana</taxon>
    </lineage>
</organism>
<dbReference type="EMBL" id="SPHZ02000003">
    <property type="protein sequence ID" value="KAF0923308.1"/>
    <property type="molecule type" value="Genomic_DNA"/>
</dbReference>
<protein>
    <submittedName>
        <fullName evidence="2">Uncharacterized protein</fullName>
    </submittedName>
</protein>
<accession>A0A6G1EEU7</accession>
<proteinExistence type="predicted"/>